<evidence type="ECO:0000259" key="1">
    <source>
        <dbReference type="PROSITE" id="PS51819"/>
    </source>
</evidence>
<dbReference type="EMBL" id="VYQF01000002">
    <property type="protein sequence ID" value="KAA9039355.1"/>
    <property type="molecule type" value="Genomic_DNA"/>
</dbReference>
<dbReference type="InterPro" id="IPR029068">
    <property type="entry name" value="Glyas_Bleomycin-R_OHBP_Dase"/>
</dbReference>
<reference evidence="2 3" key="1">
    <citation type="submission" date="2019-09" db="EMBL/GenBank/DDBJ databases">
        <title>Draft genome sequence of Ginsengibacter sp. BR5-29.</title>
        <authorList>
            <person name="Im W.-T."/>
        </authorList>
    </citation>
    <scope>NUCLEOTIDE SEQUENCE [LARGE SCALE GENOMIC DNA]</scope>
    <source>
        <strain evidence="2 3">BR5-29</strain>
    </source>
</reference>
<gene>
    <name evidence="2" type="ORF">FW778_11030</name>
</gene>
<dbReference type="Gene3D" id="3.10.180.10">
    <property type="entry name" value="2,3-Dihydroxybiphenyl 1,2-Dioxygenase, domain 1"/>
    <property type="match status" value="1"/>
</dbReference>
<dbReference type="Proteomes" id="UP000326903">
    <property type="component" value="Unassembled WGS sequence"/>
</dbReference>
<organism evidence="2 3">
    <name type="scientific">Ginsengibacter hankyongi</name>
    <dbReference type="NCBI Taxonomy" id="2607284"/>
    <lineage>
        <taxon>Bacteria</taxon>
        <taxon>Pseudomonadati</taxon>
        <taxon>Bacteroidota</taxon>
        <taxon>Chitinophagia</taxon>
        <taxon>Chitinophagales</taxon>
        <taxon>Chitinophagaceae</taxon>
        <taxon>Ginsengibacter</taxon>
    </lineage>
</organism>
<evidence type="ECO:0000313" key="2">
    <source>
        <dbReference type="EMBL" id="KAA9039355.1"/>
    </source>
</evidence>
<evidence type="ECO:0000313" key="3">
    <source>
        <dbReference type="Proteomes" id="UP000326903"/>
    </source>
</evidence>
<accession>A0A5J5IGQ4</accession>
<protein>
    <submittedName>
        <fullName evidence="2">VOC family protein</fullName>
    </submittedName>
</protein>
<proteinExistence type="predicted"/>
<dbReference type="PROSITE" id="PS51819">
    <property type="entry name" value="VOC"/>
    <property type="match status" value="1"/>
</dbReference>
<feature type="domain" description="VOC" evidence="1">
    <location>
        <begin position="4"/>
        <end position="114"/>
    </location>
</feature>
<dbReference type="SUPFAM" id="SSF54593">
    <property type="entry name" value="Glyoxalase/Bleomycin resistance protein/Dihydroxybiphenyl dioxygenase"/>
    <property type="match status" value="1"/>
</dbReference>
<dbReference type="RefSeq" id="WP_150414765.1">
    <property type="nucleotide sequence ID" value="NZ_VYQF01000002.1"/>
</dbReference>
<dbReference type="InterPro" id="IPR037523">
    <property type="entry name" value="VOC_core"/>
</dbReference>
<name>A0A5J5IGQ4_9BACT</name>
<dbReference type="Pfam" id="PF00903">
    <property type="entry name" value="Glyoxalase"/>
    <property type="match status" value="1"/>
</dbReference>
<dbReference type="AlphaFoldDB" id="A0A5J5IGQ4"/>
<keyword evidence="3" id="KW-1185">Reference proteome</keyword>
<sequence length="115" mass="12957">MLKKLRTIIYHVDNLDKAKEWYKKITGISPYFDESFYVGFDIAGYELGLDPNLNDIQKGEHSVAYWQVDDIKVSLENLNINGAKTINEIQEVGGGISVAVVEDPFGNHIGLIQEK</sequence>
<dbReference type="InterPro" id="IPR004360">
    <property type="entry name" value="Glyas_Fos-R_dOase_dom"/>
</dbReference>
<comment type="caution">
    <text evidence="2">The sequence shown here is derived from an EMBL/GenBank/DDBJ whole genome shotgun (WGS) entry which is preliminary data.</text>
</comment>